<evidence type="ECO:0000259" key="3">
    <source>
        <dbReference type="Pfam" id="PF22863"/>
    </source>
</evidence>
<evidence type="ECO:0000313" key="5">
    <source>
        <dbReference type="Proteomes" id="UP001059475"/>
    </source>
</evidence>
<dbReference type="Pfam" id="PF22863">
    <property type="entry name" value="TraI_middle"/>
    <property type="match status" value="1"/>
</dbReference>
<keyword evidence="4" id="KW-0614">Plasmid</keyword>
<reference evidence="4" key="1">
    <citation type="submission" date="2022-07" db="EMBL/GenBank/DDBJ databases">
        <title>First report of Bartonella spp. in marsupials in Brazil, with a description of Bartonella harrusi sp. nov. and new proposal for taxonomic reclassification of species of the genus Bartonella.</title>
        <authorList>
            <person name="Amaral R.B."/>
        </authorList>
    </citation>
    <scope>NUCLEOTIDE SEQUENCE</scope>
    <source>
        <strain evidence="4">117A</strain>
        <plasmid evidence="4">pBHa</plasmid>
    </source>
</reference>
<dbReference type="Pfam" id="PF18821">
    <property type="entry name" value="LPD7"/>
    <property type="match status" value="1"/>
</dbReference>
<feature type="domain" description="MobA/VirD2-like nuclease" evidence="1">
    <location>
        <begin position="40"/>
        <end position="173"/>
    </location>
</feature>
<organism evidence="4 5">
    <name type="scientific">Bartonella harrusi</name>
    <dbReference type="NCBI Taxonomy" id="2961895"/>
    <lineage>
        <taxon>Bacteria</taxon>
        <taxon>Pseudomonadati</taxon>
        <taxon>Pseudomonadota</taxon>
        <taxon>Alphaproteobacteria</taxon>
        <taxon>Hyphomicrobiales</taxon>
        <taxon>Bartonellaceae</taxon>
        <taxon>Bartonella</taxon>
    </lineage>
</organism>
<feature type="domain" description="TraI-like middle" evidence="3">
    <location>
        <begin position="203"/>
        <end position="286"/>
    </location>
</feature>
<gene>
    <name evidence="4" type="ORF">NMK50_00035</name>
</gene>
<dbReference type="InterPro" id="IPR040677">
    <property type="entry name" value="LPD7"/>
</dbReference>
<dbReference type="EMBL" id="CP101113">
    <property type="protein sequence ID" value="UTO27674.1"/>
    <property type="molecule type" value="Genomic_DNA"/>
</dbReference>
<sequence>MIAKRVERKKATSNMARLARYIMDLDGGVFPRNWKLTSDYILDSNIQNSKKVASVRVTNCHTDDPVMATEFILKTQDQNKKSKSDKTYHLVLSFPAGETLEREILYEIEDKFCNALGYKDHQRISAIHKDTANLHVHIAINKINPENFRNYEPFFDKRTLMKTCQKIEQEYNLIKTPHGFEYKENQYSKYEIDDIENARQPKIKNFEYKTGIQSLSTYVRKITKEFDYTNWPELHKNLSDHGLIIKKQGNGLVIGIPDLDLWVKASSCDRGLSLSALEKKIGPYKSVKPIIHKQYVPIPHGKDSQTKTLLYSRYEEQKKASNIERQKRYQILRMQKIAFYNQLFVWYKQQCSLVKMAPKNSRAALRNTLKLQKKLRQQELKENQAVVKRKLAENKFPTWRDWLHQQANIGDKDAVNILHSMNERRAILSDNLLTTKTAKKTGVFLRKSLKPSFLKNGNILYKSMDGGTIIDAGEKIHAQKFTTGSAYIALSLAVEKFKDQPLVLNGTDEFKKEVARLAGIHGMSVVFSDPILNTFKNEVEQQDKNNTNDSIQEWIAERNRYTENLPHVMWSDEEAVFNYVGRRKIREKNVLLFELNQKIFVKETSSRGFVQAGYWGKSAKVKITKNSVKKLSDKEIEA</sequence>
<keyword evidence="5" id="KW-1185">Reference proteome</keyword>
<name>A0ABY5EQK1_9HYPH</name>
<dbReference type="Proteomes" id="UP001059475">
    <property type="component" value="Plasmid pBHa"/>
</dbReference>
<geneLocation type="plasmid" evidence="4 5">
    <name>pBHa</name>
</geneLocation>
<evidence type="ECO:0000259" key="1">
    <source>
        <dbReference type="Pfam" id="PF03432"/>
    </source>
</evidence>
<dbReference type="InterPro" id="IPR054462">
    <property type="entry name" value="TraI_M"/>
</dbReference>
<dbReference type="Pfam" id="PF03432">
    <property type="entry name" value="Relaxase"/>
    <property type="match status" value="1"/>
</dbReference>
<dbReference type="NCBIfam" id="NF041893">
    <property type="entry name" value="TraI_MobP_relax"/>
    <property type="match status" value="1"/>
</dbReference>
<evidence type="ECO:0000259" key="2">
    <source>
        <dbReference type="Pfam" id="PF18821"/>
    </source>
</evidence>
<protein>
    <submittedName>
        <fullName evidence="4">Relaxase/mobilization nuclease domain-containing protein</fullName>
    </submittedName>
</protein>
<dbReference type="InterPro" id="IPR005094">
    <property type="entry name" value="Endonuclease_MobA/VirD2"/>
</dbReference>
<proteinExistence type="predicted"/>
<dbReference type="RefSeq" id="WP_254769588.1">
    <property type="nucleotide sequence ID" value="NZ_CP101113.1"/>
</dbReference>
<feature type="domain" description="Large polyvalent protein-associated" evidence="2">
    <location>
        <begin position="449"/>
        <end position="534"/>
    </location>
</feature>
<accession>A0ABY5EQK1</accession>
<dbReference type="InterPro" id="IPR049751">
    <property type="entry name" value="TraI/MobA_relaxases"/>
</dbReference>
<evidence type="ECO:0000313" key="4">
    <source>
        <dbReference type="EMBL" id="UTO27674.1"/>
    </source>
</evidence>